<evidence type="ECO:0000313" key="7">
    <source>
        <dbReference type="Proteomes" id="UP000265566"/>
    </source>
</evidence>
<evidence type="ECO:0000313" key="4">
    <source>
        <dbReference type="EMBL" id="RHN41271.1"/>
    </source>
</evidence>
<sequence>MERKITLLILMVALLFCMTKVLCADSSVHIQDQFTHFEVVKGPNRRLLAFVDCGTRCNVRCSVHSRPNVCMRACGTCCLRCKCVPPGTYGNREMCGRCYTDMITRGNKPKCP</sequence>
<dbReference type="EMBL" id="CM001224">
    <property type="protein sequence ID" value="AET03106.1"/>
    <property type="molecule type" value="Genomic_DNA"/>
</dbReference>
<reference evidence="5" key="3">
    <citation type="submission" date="2015-04" db="UniProtKB">
        <authorList>
            <consortium name="EnsemblPlants"/>
        </authorList>
    </citation>
    <scope>IDENTIFICATION</scope>
    <source>
        <strain evidence="5">cv. Jemalong A17</strain>
    </source>
</reference>
<organism evidence="3 6">
    <name type="scientific">Medicago truncatula</name>
    <name type="common">Barrel medic</name>
    <name type="synonym">Medicago tribuloides</name>
    <dbReference type="NCBI Taxonomy" id="3880"/>
    <lineage>
        <taxon>Eukaryota</taxon>
        <taxon>Viridiplantae</taxon>
        <taxon>Streptophyta</taxon>
        <taxon>Embryophyta</taxon>
        <taxon>Tracheophyta</taxon>
        <taxon>Spermatophyta</taxon>
        <taxon>Magnoliopsida</taxon>
        <taxon>eudicotyledons</taxon>
        <taxon>Gunneridae</taxon>
        <taxon>Pentapetalae</taxon>
        <taxon>rosids</taxon>
        <taxon>fabids</taxon>
        <taxon>Fabales</taxon>
        <taxon>Fabaceae</taxon>
        <taxon>Papilionoideae</taxon>
        <taxon>50 kb inversion clade</taxon>
        <taxon>NPAAA clade</taxon>
        <taxon>Hologalegina</taxon>
        <taxon>IRL clade</taxon>
        <taxon>Trifolieae</taxon>
        <taxon>Medicago</taxon>
    </lineage>
</organism>
<dbReference type="Pfam" id="PF02704">
    <property type="entry name" value="GASA"/>
    <property type="match status" value="1"/>
</dbReference>
<keyword evidence="2" id="KW-0732">Signal</keyword>
<keyword evidence="6" id="KW-1185">Reference proteome</keyword>
<dbReference type="EnsemblPlants" id="AET03106">
    <property type="protein sequence ID" value="AET03106"/>
    <property type="gene ID" value="MTR_8g062800"/>
</dbReference>
<evidence type="ECO:0000313" key="6">
    <source>
        <dbReference type="Proteomes" id="UP000002051"/>
    </source>
</evidence>
<reference evidence="7" key="4">
    <citation type="journal article" date="2018" name="Nat. Plants">
        <title>Whole-genome landscape of Medicago truncatula symbiotic genes.</title>
        <authorList>
            <person name="Pecrix Y."/>
            <person name="Staton S.E."/>
            <person name="Sallet E."/>
            <person name="Lelandais-Briere C."/>
            <person name="Moreau S."/>
            <person name="Carrere S."/>
            <person name="Blein T."/>
            <person name="Jardinaud M.F."/>
            <person name="Latrasse D."/>
            <person name="Zouine M."/>
            <person name="Zahm M."/>
            <person name="Kreplak J."/>
            <person name="Mayjonade B."/>
            <person name="Satge C."/>
            <person name="Perez M."/>
            <person name="Cauet S."/>
            <person name="Marande W."/>
            <person name="Chantry-Darmon C."/>
            <person name="Lopez-Roques C."/>
            <person name="Bouchez O."/>
            <person name="Berard A."/>
            <person name="Debelle F."/>
            <person name="Munos S."/>
            <person name="Bendahmane A."/>
            <person name="Berges H."/>
            <person name="Niebel A."/>
            <person name="Buitink J."/>
            <person name="Frugier F."/>
            <person name="Benhamed M."/>
            <person name="Crespi M."/>
            <person name="Gouzy J."/>
            <person name="Gamas P."/>
        </authorList>
    </citation>
    <scope>NUCLEOTIDE SEQUENCE [LARGE SCALE GENOMIC DNA]</scope>
    <source>
        <strain evidence="7">cv. Jemalong A17</strain>
    </source>
</reference>
<dbReference type="InterPro" id="IPR003854">
    <property type="entry name" value="GASA"/>
</dbReference>
<accession>G7LER1</accession>
<dbReference type="PANTHER" id="PTHR23201:SF136">
    <property type="entry name" value="GIBBERELLIN-REGULATED FAMILY PROTEIN"/>
    <property type="match status" value="1"/>
</dbReference>
<reference evidence="3 6" key="1">
    <citation type="journal article" date="2011" name="Nature">
        <title>The Medicago genome provides insight into the evolution of rhizobial symbioses.</title>
        <authorList>
            <person name="Young N.D."/>
            <person name="Debelle F."/>
            <person name="Oldroyd G.E."/>
            <person name="Geurts R."/>
            <person name="Cannon S.B."/>
            <person name="Udvardi M.K."/>
            <person name="Benedito V.A."/>
            <person name="Mayer K.F."/>
            <person name="Gouzy J."/>
            <person name="Schoof H."/>
            <person name="Van de Peer Y."/>
            <person name="Proost S."/>
            <person name="Cook D.R."/>
            <person name="Meyers B.C."/>
            <person name="Spannagl M."/>
            <person name="Cheung F."/>
            <person name="De Mita S."/>
            <person name="Krishnakumar V."/>
            <person name="Gundlach H."/>
            <person name="Zhou S."/>
            <person name="Mudge J."/>
            <person name="Bharti A.K."/>
            <person name="Murray J.D."/>
            <person name="Naoumkina M.A."/>
            <person name="Rosen B."/>
            <person name="Silverstein K.A."/>
            <person name="Tang H."/>
            <person name="Rombauts S."/>
            <person name="Zhao P.X."/>
            <person name="Zhou P."/>
            <person name="Barbe V."/>
            <person name="Bardou P."/>
            <person name="Bechner M."/>
            <person name="Bellec A."/>
            <person name="Berger A."/>
            <person name="Berges H."/>
            <person name="Bidwell S."/>
            <person name="Bisseling T."/>
            <person name="Choisne N."/>
            <person name="Couloux A."/>
            <person name="Denny R."/>
            <person name="Deshpande S."/>
            <person name="Dai X."/>
            <person name="Doyle J.J."/>
            <person name="Dudez A.M."/>
            <person name="Farmer A.D."/>
            <person name="Fouteau S."/>
            <person name="Franken C."/>
            <person name="Gibelin C."/>
            <person name="Gish J."/>
            <person name="Goldstein S."/>
            <person name="Gonzalez A.J."/>
            <person name="Green P.J."/>
            <person name="Hallab A."/>
            <person name="Hartog M."/>
            <person name="Hua A."/>
            <person name="Humphray S.J."/>
            <person name="Jeong D.H."/>
            <person name="Jing Y."/>
            <person name="Jocker A."/>
            <person name="Kenton S.M."/>
            <person name="Kim D.J."/>
            <person name="Klee K."/>
            <person name="Lai H."/>
            <person name="Lang C."/>
            <person name="Lin S."/>
            <person name="Macmil S.L."/>
            <person name="Magdelenat G."/>
            <person name="Matthews L."/>
            <person name="McCorrison J."/>
            <person name="Monaghan E.L."/>
            <person name="Mun J.H."/>
            <person name="Najar F.Z."/>
            <person name="Nicholson C."/>
            <person name="Noirot C."/>
            <person name="O'Bleness M."/>
            <person name="Paule C.R."/>
            <person name="Poulain J."/>
            <person name="Prion F."/>
            <person name="Qin B."/>
            <person name="Qu C."/>
            <person name="Retzel E.F."/>
            <person name="Riddle C."/>
            <person name="Sallet E."/>
            <person name="Samain S."/>
            <person name="Samson N."/>
            <person name="Sanders I."/>
            <person name="Saurat O."/>
            <person name="Scarpelli C."/>
            <person name="Schiex T."/>
            <person name="Segurens B."/>
            <person name="Severin A.J."/>
            <person name="Sherrier D.J."/>
            <person name="Shi R."/>
            <person name="Sims S."/>
            <person name="Singer S.R."/>
            <person name="Sinharoy S."/>
            <person name="Sterck L."/>
            <person name="Viollet A."/>
            <person name="Wang B.B."/>
            <person name="Wang K."/>
            <person name="Wang M."/>
            <person name="Wang X."/>
            <person name="Warfsmann J."/>
            <person name="Weissenbach J."/>
            <person name="White D.D."/>
            <person name="White J.D."/>
            <person name="Wiley G.B."/>
            <person name="Wincker P."/>
            <person name="Xing Y."/>
            <person name="Yang L."/>
            <person name="Yao Z."/>
            <person name="Ying F."/>
            <person name="Zhai J."/>
            <person name="Zhou L."/>
            <person name="Zuber A."/>
            <person name="Denarie J."/>
            <person name="Dixon R.A."/>
            <person name="May G.D."/>
            <person name="Schwartz D.C."/>
            <person name="Rogers J."/>
            <person name="Quetier F."/>
            <person name="Town C.D."/>
            <person name="Roe B.A."/>
        </authorList>
    </citation>
    <scope>NUCLEOTIDE SEQUENCE [LARGE SCALE GENOMIC DNA]</scope>
    <source>
        <strain evidence="3">A17</strain>
        <strain evidence="5 6">cv. Jemalong A17</strain>
    </source>
</reference>
<dbReference type="EMBL" id="PSQE01000008">
    <property type="protein sequence ID" value="RHN41271.1"/>
    <property type="molecule type" value="Genomic_DNA"/>
</dbReference>
<dbReference type="Gramene" id="rna47575">
    <property type="protein sequence ID" value="RHN41271.1"/>
    <property type="gene ID" value="gene47575"/>
</dbReference>
<gene>
    <name evidence="5" type="primary">11408698</name>
    <name evidence="3" type="ordered locus">MTR_8g062800</name>
    <name evidence="4" type="ORF">MtrunA17_Chr8g0364311</name>
</gene>
<comment type="similarity">
    <text evidence="1">Belongs to the GASA family.</text>
</comment>
<evidence type="ECO:0000313" key="5">
    <source>
        <dbReference type="EnsemblPlants" id="AET03106"/>
    </source>
</evidence>
<evidence type="ECO:0000256" key="1">
    <source>
        <dbReference type="ARBA" id="ARBA00010582"/>
    </source>
</evidence>
<evidence type="ECO:0000256" key="2">
    <source>
        <dbReference type="SAM" id="SignalP"/>
    </source>
</evidence>
<dbReference type="OrthoDB" id="1850441at2759"/>
<dbReference type="STRING" id="3880.G7LER1"/>
<dbReference type="Proteomes" id="UP000265566">
    <property type="component" value="Chromosome 8"/>
</dbReference>
<dbReference type="PaxDb" id="3880-AET03106"/>
<dbReference type="Proteomes" id="UP000002051">
    <property type="component" value="Chromosome 8"/>
</dbReference>
<feature type="signal peptide" evidence="2">
    <location>
        <begin position="1"/>
        <end position="23"/>
    </location>
</feature>
<dbReference type="AlphaFoldDB" id="G7LER1"/>
<dbReference type="PANTHER" id="PTHR23201">
    <property type="entry name" value="EXTENSIN, PROLINE-RICH PROTEIN"/>
    <property type="match status" value="1"/>
</dbReference>
<feature type="chain" id="PRO_5014574253" evidence="2">
    <location>
        <begin position="24"/>
        <end position="112"/>
    </location>
</feature>
<reference evidence="3 6" key="2">
    <citation type="journal article" date="2014" name="BMC Genomics">
        <title>An improved genome release (version Mt4.0) for the model legume Medicago truncatula.</title>
        <authorList>
            <person name="Tang H."/>
            <person name="Krishnakumar V."/>
            <person name="Bidwell S."/>
            <person name="Rosen B."/>
            <person name="Chan A."/>
            <person name="Zhou S."/>
            <person name="Gentzbittel L."/>
            <person name="Childs K.L."/>
            <person name="Yandell M."/>
            <person name="Gundlach H."/>
            <person name="Mayer K.F."/>
            <person name="Schwartz D.C."/>
            <person name="Town C.D."/>
        </authorList>
    </citation>
    <scope>GENOME REANNOTATION</scope>
    <source>
        <strain evidence="5 6">cv. Jemalong A17</strain>
    </source>
</reference>
<dbReference type="eggNOG" id="ENOG502S56K">
    <property type="taxonomic scope" value="Eukaryota"/>
</dbReference>
<reference evidence="4" key="5">
    <citation type="journal article" date="2018" name="Nat. Plants">
        <title>Whole-genome landscape of Medicago truncatula symbiotic genes.</title>
        <authorList>
            <person name="Pecrix Y."/>
            <person name="Gamas P."/>
            <person name="Carrere S."/>
        </authorList>
    </citation>
    <scope>NUCLEOTIDE SEQUENCE</scope>
    <source>
        <tissue evidence="4">Leaves</tissue>
    </source>
</reference>
<dbReference type="HOGENOM" id="CLU_142643_0_0_1"/>
<proteinExistence type="inferred from homology"/>
<dbReference type="OMA" id="HANRTKC"/>
<name>G7LER1_MEDTR</name>
<evidence type="ECO:0000313" key="3">
    <source>
        <dbReference type="EMBL" id="AET03106.1"/>
    </source>
</evidence>
<protein>
    <submittedName>
        <fullName evidence="3">Gibberellin-regulated family protein</fullName>
    </submittedName>
    <submittedName>
        <fullName evidence="4">Putative gibberellin regulated protein</fullName>
    </submittedName>
</protein>
<dbReference type="KEGG" id="mtr:11408698"/>